<organism evidence="4">
    <name type="scientific">Onchocerca ochengi</name>
    <name type="common">Filarial nematode worm</name>
    <dbReference type="NCBI Taxonomy" id="42157"/>
    <lineage>
        <taxon>Eukaryota</taxon>
        <taxon>Metazoa</taxon>
        <taxon>Ecdysozoa</taxon>
        <taxon>Nematoda</taxon>
        <taxon>Chromadorea</taxon>
        <taxon>Rhabditida</taxon>
        <taxon>Spirurina</taxon>
        <taxon>Spiruromorpha</taxon>
        <taxon>Filarioidea</taxon>
        <taxon>Onchocercidae</taxon>
        <taxon>Onchocerca</taxon>
    </lineage>
</organism>
<dbReference type="PANTHER" id="PTHR11567">
    <property type="entry name" value="ACID PHOSPHATASE-RELATED"/>
    <property type="match status" value="1"/>
</dbReference>
<dbReference type="EMBL" id="UYRW01002376">
    <property type="protein sequence ID" value="VDK84746.1"/>
    <property type="molecule type" value="Genomic_DNA"/>
</dbReference>
<sequence length="441" mass="50335">MLRATVKEYASKLITNLEDDIQSAPETSITIDENAELVIFGMRHGNRHPRKFLNQNSRIWGFEGVHELTQFGKREGFGFGKELREFVRSLVGNNYMQHEVTLYTSSANSCQMTLQIVMAGFYPPDTFAEWNHALEWSPVPYTINDLMLQTHSTVNCSAIQRVWEPIIHDNLPELMDLTTTNAQLFDYIAKHTGWNRSIESASNLADNILEMNLYNASLPDWIERPTLEEFNKRSLKETIMTFLEKHSLACVNYEPCRDITGGIWLNHILTILHNTAYGQQTQKLIGYVSHLELVLSVMKLLRINQTYLDTTAGFLMEYRNKPNKSIRLLYHEALAIDRHIIRQAEYLEELEELSDPNHWIPFESFYQLIKNKAIANLEEICGKVTQCAASGDNSKMSSQGTVSDSDNGGTLSDPYTSSLAPSDAFLCNIVMHLLIILFLIS</sequence>
<gene>
    <name evidence="2" type="ORF">NOO_LOCUS7063</name>
</gene>
<proteinExistence type="inferred from homology"/>
<evidence type="ECO:0000256" key="1">
    <source>
        <dbReference type="ARBA" id="ARBA00005375"/>
    </source>
</evidence>
<dbReference type="InterPro" id="IPR029033">
    <property type="entry name" value="His_PPase_superfam"/>
</dbReference>
<evidence type="ECO:0000313" key="4">
    <source>
        <dbReference type="WBParaSite" id="nOo.2.0.1.t07063-RA"/>
    </source>
</evidence>
<protein>
    <submittedName>
        <fullName evidence="4">Histidine acid phosphatase</fullName>
    </submittedName>
</protein>
<dbReference type="OrthoDB" id="10257284at2759"/>
<dbReference type="STRING" id="42157.A0A182EG43"/>
<name>A0A182EG43_ONCOC</name>
<evidence type="ECO:0000313" key="2">
    <source>
        <dbReference type="EMBL" id="VDK84746.1"/>
    </source>
</evidence>
<dbReference type="Pfam" id="PF00328">
    <property type="entry name" value="His_Phos_2"/>
    <property type="match status" value="1"/>
</dbReference>
<reference evidence="4" key="1">
    <citation type="submission" date="2016-06" db="UniProtKB">
        <authorList>
            <consortium name="WormBaseParasite"/>
        </authorList>
    </citation>
    <scope>IDENTIFICATION</scope>
</reference>
<comment type="similarity">
    <text evidence="1">Belongs to the histidine acid phosphatase family.</text>
</comment>
<dbReference type="Proteomes" id="UP000271087">
    <property type="component" value="Unassembled WGS sequence"/>
</dbReference>
<dbReference type="GO" id="GO:0016791">
    <property type="term" value="F:phosphatase activity"/>
    <property type="evidence" value="ECO:0007669"/>
    <property type="project" value="TreeGrafter"/>
</dbReference>
<keyword evidence="3" id="KW-1185">Reference proteome</keyword>
<accession>A0A182EG43</accession>
<dbReference type="InterPro" id="IPR050645">
    <property type="entry name" value="Histidine_acid_phosphatase"/>
</dbReference>
<dbReference type="SUPFAM" id="SSF53254">
    <property type="entry name" value="Phosphoglycerate mutase-like"/>
    <property type="match status" value="1"/>
</dbReference>
<dbReference type="InterPro" id="IPR000560">
    <property type="entry name" value="His_Pase_clade-2"/>
</dbReference>
<reference evidence="2 3" key="2">
    <citation type="submission" date="2018-08" db="EMBL/GenBank/DDBJ databases">
        <authorList>
            <person name="Laetsch R D."/>
            <person name="Stevens L."/>
            <person name="Kumar S."/>
            <person name="Blaxter L. M."/>
        </authorList>
    </citation>
    <scope>NUCLEOTIDE SEQUENCE [LARGE SCALE GENOMIC DNA]</scope>
</reference>
<evidence type="ECO:0000313" key="3">
    <source>
        <dbReference type="Proteomes" id="UP000271087"/>
    </source>
</evidence>
<dbReference type="AlphaFoldDB" id="A0A182EG43"/>
<dbReference type="Gene3D" id="3.40.50.1240">
    <property type="entry name" value="Phosphoglycerate mutase-like"/>
    <property type="match status" value="1"/>
</dbReference>
<dbReference type="PANTHER" id="PTHR11567:SF29">
    <property type="entry name" value="ACID PHOSPHATASE FAMILY"/>
    <property type="match status" value="1"/>
</dbReference>
<dbReference type="WBParaSite" id="nOo.2.0.1.t07063-RA">
    <property type="protein sequence ID" value="nOo.2.0.1.t07063-RA"/>
    <property type="gene ID" value="nOo.2.0.1.g07063"/>
</dbReference>